<reference evidence="7" key="2">
    <citation type="journal article" date="2019" name="IMA Fungus">
        <title>Genome sequencing and comparison of five Tilletia species to identify candidate genes for the detection of regulated species infecting wheat.</title>
        <authorList>
            <person name="Nguyen H.D.T."/>
            <person name="Sultana T."/>
            <person name="Kesanakurti P."/>
            <person name="Hambleton S."/>
        </authorList>
    </citation>
    <scope>NUCLEOTIDE SEQUENCE</scope>
    <source>
        <strain evidence="7">DAOMC 236422</strain>
    </source>
</reference>
<dbReference type="Pfam" id="PF01926">
    <property type="entry name" value="MMR_HSR1"/>
    <property type="match status" value="1"/>
</dbReference>
<keyword evidence="8" id="KW-1185">Reference proteome</keyword>
<feature type="region of interest" description="Disordered" evidence="5">
    <location>
        <begin position="99"/>
        <end position="147"/>
    </location>
</feature>
<feature type="compositionally biased region" description="Low complexity" evidence="5">
    <location>
        <begin position="129"/>
        <end position="140"/>
    </location>
</feature>
<feature type="compositionally biased region" description="Basic residues" evidence="5">
    <location>
        <begin position="1"/>
        <end position="12"/>
    </location>
</feature>
<evidence type="ECO:0000256" key="3">
    <source>
        <dbReference type="ARBA" id="ARBA00037770"/>
    </source>
</evidence>
<feature type="compositionally biased region" description="Acidic residues" evidence="5">
    <location>
        <begin position="647"/>
        <end position="660"/>
    </location>
</feature>
<keyword evidence="2" id="KW-0342">GTP-binding</keyword>
<evidence type="ECO:0000256" key="5">
    <source>
        <dbReference type="SAM" id="MobiDB-lite"/>
    </source>
</evidence>
<dbReference type="PANTHER" id="PTHR45709">
    <property type="entry name" value="LARGE SUBUNIT GTPASE 1 HOMOLOG-RELATED"/>
    <property type="match status" value="1"/>
</dbReference>
<evidence type="ECO:0000259" key="6">
    <source>
        <dbReference type="Pfam" id="PF01926"/>
    </source>
</evidence>
<feature type="compositionally biased region" description="Polar residues" evidence="5">
    <location>
        <begin position="671"/>
        <end position="680"/>
    </location>
</feature>
<dbReference type="AlphaFoldDB" id="A0A8X7ND13"/>
<dbReference type="PRINTS" id="PR00326">
    <property type="entry name" value="GTP1OBG"/>
</dbReference>
<dbReference type="InterPro" id="IPR006073">
    <property type="entry name" value="GTP-bd"/>
</dbReference>
<feature type="compositionally biased region" description="Basic and acidic residues" evidence="5">
    <location>
        <begin position="753"/>
        <end position="772"/>
    </location>
</feature>
<evidence type="ECO:0000256" key="4">
    <source>
        <dbReference type="ARBA" id="ARBA00039902"/>
    </source>
</evidence>
<feature type="region of interest" description="Disordered" evidence="5">
    <location>
        <begin position="180"/>
        <end position="199"/>
    </location>
</feature>
<evidence type="ECO:0000313" key="7">
    <source>
        <dbReference type="EMBL" id="KAE8271492.1"/>
    </source>
</evidence>
<feature type="compositionally biased region" description="Polar residues" evidence="5">
    <location>
        <begin position="113"/>
        <end position="127"/>
    </location>
</feature>
<name>A0A8X7ND13_9BASI</name>
<feature type="compositionally biased region" description="Polar residues" evidence="5">
    <location>
        <begin position="700"/>
        <end position="711"/>
    </location>
</feature>
<feature type="region of interest" description="Disordered" evidence="5">
    <location>
        <begin position="753"/>
        <end position="818"/>
    </location>
</feature>
<feature type="domain" description="G" evidence="6">
    <location>
        <begin position="391"/>
        <end position="464"/>
    </location>
</feature>
<evidence type="ECO:0000313" key="8">
    <source>
        <dbReference type="Proteomes" id="UP000078113"/>
    </source>
</evidence>
<feature type="compositionally biased region" description="Acidic residues" evidence="5">
    <location>
        <begin position="773"/>
        <end position="786"/>
    </location>
</feature>
<dbReference type="SUPFAM" id="SSF52540">
    <property type="entry name" value="P-loop containing nucleoside triphosphate hydrolases"/>
    <property type="match status" value="1"/>
</dbReference>
<dbReference type="InterPro" id="IPR043358">
    <property type="entry name" value="GNL1-like"/>
</dbReference>
<dbReference type="Proteomes" id="UP000078113">
    <property type="component" value="Unassembled WGS sequence"/>
</dbReference>
<evidence type="ECO:0000256" key="1">
    <source>
        <dbReference type="ARBA" id="ARBA00022741"/>
    </source>
</evidence>
<feature type="compositionally biased region" description="Acidic residues" evidence="5">
    <location>
        <begin position="806"/>
        <end position="818"/>
    </location>
</feature>
<reference evidence="7" key="1">
    <citation type="submission" date="2016-04" db="EMBL/GenBank/DDBJ databases">
        <authorList>
            <person name="Nguyen H.D."/>
            <person name="Samba Siva P."/>
            <person name="Cullis J."/>
            <person name="Levesque C.A."/>
            <person name="Hambleton S."/>
        </authorList>
    </citation>
    <scope>NUCLEOTIDE SEQUENCE</scope>
    <source>
        <strain evidence="7">DAOMC 236422</strain>
    </source>
</reference>
<feature type="region of interest" description="Disordered" evidence="5">
    <location>
        <begin position="507"/>
        <end position="539"/>
    </location>
</feature>
<feature type="region of interest" description="Disordered" evidence="5">
    <location>
        <begin position="1"/>
        <end position="37"/>
    </location>
</feature>
<evidence type="ECO:0000256" key="2">
    <source>
        <dbReference type="ARBA" id="ARBA00023134"/>
    </source>
</evidence>
<accession>A0A8X7ND13</accession>
<comment type="function">
    <text evidence="3">Possible regulatory or functional link with the histocompatibility cluster.</text>
</comment>
<organism evidence="7 8">
    <name type="scientific">Tilletia walkeri</name>
    <dbReference type="NCBI Taxonomy" id="117179"/>
    <lineage>
        <taxon>Eukaryota</taxon>
        <taxon>Fungi</taxon>
        <taxon>Dikarya</taxon>
        <taxon>Basidiomycota</taxon>
        <taxon>Ustilaginomycotina</taxon>
        <taxon>Exobasidiomycetes</taxon>
        <taxon>Tilletiales</taxon>
        <taxon>Tilletiaceae</taxon>
        <taxon>Tilletia</taxon>
    </lineage>
</organism>
<dbReference type="EMBL" id="LWDG02000017">
    <property type="protein sequence ID" value="KAE8271492.1"/>
    <property type="molecule type" value="Genomic_DNA"/>
</dbReference>
<dbReference type="GO" id="GO:0005525">
    <property type="term" value="F:GTP binding"/>
    <property type="evidence" value="ECO:0007669"/>
    <property type="project" value="UniProtKB-KW"/>
</dbReference>
<dbReference type="Gene3D" id="3.40.50.300">
    <property type="entry name" value="P-loop containing nucleotide triphosphate hydrolases"/>
    <property type="match status" value="1"/>
</dbReference>
<feature type="compositionally biased region" description="Polar residues" evidence="5">
    <location>
        <begin position="611"/>
        <end position="620"/>
    </location>
</feature>
<protein>
    <recommendedName>
        <fullName evidence="4">Guanine nucleotide-binding protein-like 1</fullName>
    </recommendedName>
</protein>
<dbReference type="GO" id="GO:0003924">
    <property type="term" value="F:GTPase activity"/>
    <property type="evidence" value="ECO:0007669"/>
    <property type="project" value="InterPro"/>
</dbReference>
<keyword evidence="1" id="KW-0547">Nucleotide-binding</keyword>
<dbReference type="PANTHER" id="PTHR45709:SF3">
    <property type="entry name" value="GUANINE NUCLEOTIDE-BINDING PROTEIN-LIKE 1"/>
    <property type="match status" value="1"/>
</dbReference>
<proteinExistence type="predicted"/>
<feature type="region of interest" description="Disordered" evidence="5">
    <location>
        <begin position="591"/>
        <end position="620"/>
    </location>
</feature>
<sequence>MPNKNIKKRPIRGPRAAQEDAEQSLRLAKAADSRRVTRTKAAREIESTFSKLSSAQLEQLGLDAYYTPLPRPVPARNAIFDPSEMFGVEWEQYERAQEARKASRTAKSSSSTNEDGTQEGNGSTPSKSKIPNPKPLLTLPKRPRWNRDMNKKALESNEAEVFRTWLNQTDEIIGRHSADLLPSVEGSTPPGQGSDPARAKIPSQFERNLSVFAQLWRVSERSDLLCVLLDTRCPLLHLPPSLIDFLRAKAGRRTLLVLTKADLVPRAIAEAWRAWLLEQFGEWTDVVITESYRELGTREGQGSRQMRASFMSTESRNSLIESLQRIHSQLVKPPPRLKSSNSATDATWKPPCVEHVDWDVFNRMDKYAGQAQSNSQTAEEEHGEASTEFLTIGLIGQPNVGKSSMLNALLGSKLVRASKTPGKTKAFQTHFLGQAQGLARPPPSANGEGPKARIRLCDSPGLVFPSLVGHELQVLGSILPISQVQAISSSVRFAAAHMPLEEALRLPVNTLPPEPGGTKGNSAKQGSQHKDEDKDEGAGGSVAFEWTAVRILEHIAARYNFRTAKANRWDTNRAGNWVMRALAEGRIPWAFRPPSMESHPDQAGEEESPALAQSQELTSSSKLDELDIEALLRRGKGIWLGGAIDDDHGDSEDEDGDSTEAEGTTDRESMWLSQSLTAASLKTDGDEDSTTRDQPIKINFNRSLGQSTASPYGSAPGTGEKGGKKKGKRAAVPVISKRARLREEGLALIAAKAEEVEKQGEEGVGGQKKEEGGTDSEEEDEDEDEWATERSSALGGSVFLAAAAAPDDDDDDDEEEDD</sequence>
<feature type="region of interest" description="Disordered" evidence="5">
    <location>
        <begin position="642"/>
        <end position="737"/>
    </location>
</feature>
<gene>
    <name evidence="7" type="ORF">A4X09_0g854</name>
</gene>
<dbReference type="InterPro" id="IPR027417">
    <property type="entry name" value="P-loop_NTPase"/>
</dbReference>
<comment type="caution">
    <text evidence="7">The sequence shown here is derived from an EMBL/GenBank/DDBJ whole genome shotgun (WGS) entry which is preliminary data.</text>
</comment>